<dbReference type="EMBL" id="QVIG01000001">
    <property type="protein sequence ID" value="RGD57629.1"/>
    <property type="molecule type" value="Genomic_DNA"/>
</dbReference>
<evidence type="ECO:0000313" key="2">
    <source>
        <dbReference type="EMBL" id="RGD57629.1"/>
    </source>
</evidence>
<gene>
    <name evidence="2" type="ORF">DR950_07360</name>
</gene>
<evidence type="ECO:0000256" key="1">
    <source>
        <dbReference type="SAM" id="MobiDB-lite"/>
    </source>
</evidence>
<accession>A0A372ZP04</accession>
<organism evidence="2 3">
    <name type="scientific">Kitasatospora xanthocidica</name>
    <dbReference type="NCBI Taxonomy" id="83382"/>
    <lineage>
        <taxon>Bacteria</taxon>
        <taxon>Bacillati</taxon>
        <taxon>Actinomycetota</taxon>
        <taxon>Actinomycetes</taxon>
        <taxon>Kitasatosporales</taxon>
        <taxon>Streptomycetaceae</taxon>
        <taxon>Kitasatospora</taxon>
    </lineage>
</organism>
<dbReference type="CDD" id="cd02980">
    <property type="entry name" value="TRX_Fd_family"/>
    <property type="match status" value="1"/>
</dbReference>
<dbReference type="Proteomes" id="UP000263377">
    <property type="component" value="Unassembled WGS sequence"/>
</dbReference>
<feature type="region of interest" description="Disordered" evidence="1">
    <location>
        <begin position="228"/>
        <end position="247"/>
    </location>
</feature>
<comment type="caution">
    <text evidence="2">The sequence shown here is derived from an EMBL/GenBank/DDBJ whole genome shotgun (WGS) entry which is preliminary data.</text>
</comment>
<reference evidence="2 3" key="1">
    <citation type="submission" date="2018-08" db="EMBL/GenBank/DDBJ databases">
        <title>Diversity &amp; Physiological Properties of Lignin-Decomposing Actinobacteria from Soil.</title>
        <authorList>
            <person name="Roh S.G."/>
            <person name="Kim S.B."/>
        </authorList>
    </citation>
    <scope>NUCLEOTIDE SEQUENCE [LARGE SCALE GENOMIC DNA]</scope>
    <source>
        <strain evidence="2 3">MMS17-GH009</strain>
    </source>
</reference>
<protein>
    <submittedName>
        <fullName evidence="2">(2Fe-2S) ferredoxin domain-containing protein</fullName>
    </submittedName>
</protein>
<sequence>MTSPAPDGPAPRSAMVLVGMSAGEAVRRDELLRAAASHRASIAFLQLADPSLSAELTRLADAGTETVVLVGVRLTASGPGQSWLRRIAAYWWRERAGHRPELLVATRLADSPDAVATVAAATKAVTGTEPGLTSAAWEDVPGHRHQVMVCRGPRCAAKGVEEGLRALVQGLTEQGLGDDDVLVTQTGCQFPCNQAPVISVQPDDVWYGNVDPATAALIVTEHLAGGRPLESHRLPRHRKQQPDHHDD</sequence>
<evidence type="ECO:0000313" key="3">
    <source>
        <dbReference type="Proteomes" id="UP000263377"/>
    </source>
</evidence>
<dbReference type="RefSeq" id="WP_117486389.1">
    <property type="nucleotide sequence ID" value="NZ_QVIG01000001.1"/>
</dbReference>
<dbReference type="AlphaFoldDB" id="A0A372ZP04"/>
<proteinExistence type="predicted"/>
<dbReference type="InterPro" id="IPR036249">
    <property type="entry name" value="Thioredoxin-like_sf"/>
</dbReference>
<dbReference type="SUPFAM" id="SSF52833">
    <property type="entry name" value="Thioredoxin-like"/>
    <property type="match status" value="1"/>
</dbReference>
<dbReference type="Pfam" id="PF01257">
    <property type="entry name" value="2Fe-2S_thioredx"/>
    <property type="match status" value="1"/>
</dbReference>
<keyword evidence="3" id="KW-1185">Reference proteome</keyword>
<name>A0A372ZP04_9ACTN</name>
<dbReference type="Gene3D" id="3.40.30.10">
    <property type="entry name" value="Glutaredoxin"/>
    <property type="match status" value="1"/>
</dbReference>